<dbReference type="SUPFAM" id="SSF63380">
    <property type="entry name" value="Riboflavin synthase domain-like"/>
    <property type="match status" value="1"/>
</dbReference>
<dbReference type="EMBL" id="FNDS01000017">
    <property type="protein sequence ID" value="SDI70848.1"/>
    <property type="molecule type" value="Genomic_DNA"/>
</dbReference>
<proteinExistence type="inferred from homology"/>
<dbReference type="InterPro" id="IPR017938">
    <property type="entry name" value="Riboflavin_synthase-like_b-brl"/>
</dbReference>
<evidence type="ECO:0000313" key="3">
    <source>
        <dbReference type="EMBL" id="SDI70848.1"/>
    </source>
</evidence>
<dbReference type="Pfam" id="PF04954">
    <property type="entry name" value="SIP"/>
    <property type="match status" value="1"/>
</dbReference>
<evidence type="ECO:0000313" key="4">
    <source>
        <dbReference type="Proteomes" id="UP000199636"/>
    </source>
</evidence>
<evidence type="ECO:0000259" key="2">
    <source>
        <dbReference type="PROSITE" id="PS51384"/>
    </source>
</evidence>
<dbReference type="PANTHER" id="PTHR30157">
    <property type="entry name" value="FERRIC REDUCTASE, NADPH-DEPENDENT"/>
    <property type="match status" value="1"/>
</dbReference>
<dbReference type="RefSeq" id="WP_090268084.1">
    <property type="nucleotide sequence ID" value="NZ_FNDS01000017.1"/>
</dbReference>
<dbReference type="OrthoDB" id="9814826at2"/>
<dbReference type="InterPro" id="IPR039374">
    <property type="entry name" value="SIP_fam"/>
</dbReference>
<sequence length="245" mass="27188">MDHSPLPRRVQRIRHELRRRDVEVIRTTTNGANFVSVTFTGDALADFLSASFDDHVKFIFSDDNGDVIRRDYTPRAFDPAKRELTIEFALHGDGKASTWAQRASRGSTAIIGGPKGSMIIPLDYDWHLLVGDATALPAINRRLEELPAASRALVIVQVNDPADRRALHSQAQLELQWVDSPEQLISALRQLQLPSADGFAWGAGEASMMAQARAIIANEKGHPKDAMRVAAYWRHGVSDYHAELS</sequence>
<feature type="domain" description="FAD-binding FR-type" evidence="2">
    <location>
        <begin position="12"/>
        <end position="121"/>
    </location>
</feature>
<dbReference type="InterPro" id="IPR013113">
    <property type="entry name" value="SIP_FAD-bd"/>
</dbReference>
<organism evidence="3 4">
    <name type="scientific">Pseudomonas panipatensis</name>
    <dbReference type="NCBI Taxonomy" id="428992"/>
    <lineage>
        <taxon>Bacteria</taxon>
        <taxon>Pseudomonadati</taxon>
        <taxon>Pseudomonadota</taxon>
        <taxon>Gammaproteobacteria</taxon>
        <taxon>Pseudomonadales</taxon>
        <taxon>Pseudomonadaceae</taxon>
        <taxon>Pseudomonas</taxon>
    </lineage>
</organism>
<dbReference type="Proteomes" id="UP000199636">
    <property type="component" value="Unassembled WGS sequence"/>
</dbReference>
<gene>
    <name evidence="3" type="ORF">SAMN05216272_1172</name>
</gene>
<dbReference type="InterPro" id="IPR007037">
    <property type="entry name" value="SIP_rossman_dom"/>
</dbReference>
<dbReference type="InterPro" id="IPR017927">
    <property type="entry name" value="FAD-bd_FR_type"/>
</dbReference>
<dbReference type="CDD" id="cd06193">
    <property type="entry name" value="siderophore_interacting"/>
    <property type="match status" value="1"/>
</dbReference>
<evidence type="ECO:0000256" key="1">
    <source>
        <dbReference type="ARBA" id="ARBA00035644"/>
    </source>
</evidence>
<dbReference type="InterPro" id="IPR039261">
    <property type="entry name" value="FNR_nucleotide-bd"/>
</dbReference>
<protein>
    <submittedName>
        <fullName evidence="3">NADPH-dependent ferric siderophore reductase, contains FAD-binding and SIP domains</fullName>
    </submittedName>
</protein>
<dbReference type="PROSITE" id="PS51384">
    <property type="entry name" value="FAD_FR"/>
    <property type="match status" value="1"/>
</dbReference>
<dbReference type="Gene3D" id="2.40.30.10">
    <property type="entry name" value="Translation factors"/>
    <property type="match status" value="1"/>
</dbReference>
<name>A0A1G8MS29_9PSED</name>
<dbReference type="Pfam" id="PF08021">
    <property type="entry name" value="FAD_binding_9"/>
    <property type="match status" value="1"/>
</dbReference>
<dbReference type="PANTHER" id="PTHR30157:SF0">
    <property type="entry name" value="NADPH-DEPENDENT FERRIC-CHELATE REDUCTASE"/>
    <property type="match status" value="1"/>
</dbReference>
<dbReference type="STRING" id="428992.SAMN05216272_1172"/>
<dbReference type="GO" id="GO:0016491">
    <property type="term" value="F:oxidoreductase activity"/>
    <property type="evidence" value="ECO:0007669"/>
    <property type="project" value="InterPro"/>
</dbReference>
<keyword evidence="4" id="KW-1185">Reference proteome</keyword>
<reference evidence="4" key="1">
    <citation type="submission" date="2016-10" db="EMBL/GenBank/DDBJ databases">
        <authorList>
            <person name="Varghese N."/>
            <person name="Submissions S."/>
        </authorList>
    </citation>
    <scope>NUCLEOTIDE SEQUENCE [LARGE SCALE GENOMIC DNA]</scope>
    <source>
        <strain evidence="4">CCM 7469</strain>
    </source>
</reference>
<comment type="similarity">
    <text evidence="1">Belongs to the SIP oxidoreductase family.</text>
</comment>
<accession>A0A1G8MS29</accession>
<dbReference type="AlphaFoldDB" id="A0A1G8MS29"/>
<dbReference type="Gene3D" id="3.40.50.80">
    <property type="entry name" value="Nucleotide-binding domain of ferredoxin-NADP reductase (FNR) module"/>
    <property type="match status" value="1"/>
</dbReference>